<dbReference type="InterPro" id="IPR027417">
    <property type="entry name" value="P-loop_NTPase"/>
</dbReference>
<dbReference type="PANTHER" id="PTHR30287:SF1">
    <property type="entry name" value="INNER MEMBRANE PROTEIN"/>
    <property type="match status" value="1"/>
</dbReference>
<comment type="similarity">
    <text evidence="9">Belongs to the ABC transporter superfamily. Macrolide exporter (TC 3.A.1.122) family.</text>
</comment>
<feature type="transmembrane region" description="Helical" evidence="11">
    <location>
        <begin position="562"/>
        <end position="584"/>
    </location>
</feature>
<evidence type="ECO:0000256" key="10">
    <source>
        <dbReference type="ARBA" id="ARBA00073859"/>
    </source>
</evidence>
<organism evidence="13 14">
    <name type="scientific">Escherichia coli</name>
    <dbReference type="NCBI Taxonomy" id="562"/>
    <lineage>
        <taxon>Bacteria</taxon>
        <taxon>Pseudomonadati</taxon>
        <taxon>Pseudomonadota</taxon>
        <taxon>Gammaproteobacteria</taxon>
        <taxon>Enterobacterales</taxon>
        <taxon>Enterobacteriaceae</taxon>
        <taxon>Escherichia</taxon>
    </lineage>
</organism>
<dbReference type="SMART" id="SM00382">
    <property type="entry name" value="AAA"/>
    <property type="match status" value="1"/>
</dbReference>
<dbReference type="InterPro" id="IPR003439">
    <property type="entry name" value="ABC_transporter-like_ATP-bd"/>
</dbReference>
<dbReference type="Gene3D" id="3.40.50.300">
    <property type="entry name" value="P-loop containing nucleotide triphosphate hydrolases"/>
    <property type="match status" value="1"/>
</dbReference>
<evidence type="ECO:0000256" key="2">
    <source>
        <dbReference type="ARBA" id="ARBA00022448"/>
    </source>
</evidence>
<dbReference type="FunFam" id="3.40.50.300:FF:000423">
    <property type="entry name" value="ABC transporter ATP-binding protein YbbA"/>
    <property type="match status" value="1"/>
</dbReference>
<accession>A0A376TJN2</accession>
<dbReference type="InterPro" id="IPR049727">
    <property type="entry name" value="YbbP"/>
</dbReference>
<dbReference type="EMBL" id="UGCO01000001">
    <property type="protein sequence ID" value="STI77347.1"/>
    <property type="molecule type" value="Genomic_DNA"/>
</dbReference>
<dbReference type="NCBIfam" id="NF041854">
    <property type="entry name" value="ABC_perm_YbbP"/>
    <property type="match status" value="1"/>
</dbReference>
<evidence type="ECO:0000259" key="12">
    <source>
        <dbReference type="PROSITE" id="PS50893"/>
    </source>
</evidence>
<dbReference type="InterPro" id="IPR038766">
    <property type="entry name" value="Membrane_comp_ABC_pdt"/>
</dbReference>
<evidence type="ECO:0000256" key="5">
    <source>
        <dbReference type="ARBA" id="ARBA00022741"/>
    </source>
</evidence>
<dbReference type="GO" id="GO:0016887">
    <property type="term" value="F:ATP hydrolysis activity"/>
    <property type="evidence" value="ECO:0007669"/>
    <property type="project" value="InterPro"/>
</dbReference>
<evidence type="ECO:0000313" key="13">
    <source>
        <dbReference type="EMBL" id="STI77347.1"/>
    </source>
</evidence>
<keyword evidence="3" id="KW-1003">Cell membrane</keyword>
<dbReference type="PROSITE" id="PS50893">
    <property type="entry name" value="ABC_TRANSPORTER_2"/>
    <property type="match status" value="1"/>
</dbReference>
<dbReference type="PANTHER" id="PTHR30287">
    <property type="entry name" value="MEMBRANE COMPONENT OF PREDICTED ABC SUPERFAMILY METABOLITE UPTAKE TRANSPORTER"/>
    <property type="match status" value="1"/>
</dbReference>
<dbReference type="Pfam" id="PF00005">
    <property type="entry name" value="ABC_tran"/>
    <property type="match status" value="1"/>
</dbReference>
<keyword evidence="5" id="KW-0547">Nucleotide-binding</keyword>
<keyword evidence="7 11" id="KW-1133">Transmembrane helix</keyword>
<dbReference type="InterPro" id="IPR017871">
    <property type="entry name" value="ABC_transporter-like_CS"/>
</dbReference>
<dbReference type="InterPro" id="IPR003838">
    <property type="entry name" value="ABC3_permease_C"/>
</dbReference>
<gene>
    <name evidence="13" type="primary">lolD_4</name>
    <name evidence="13" type="ORF">NCTC8985_02641</name>
</gene>
<dbReference type="InterPro" id="IPR017911">
    <property type="entry name" value="MacB-like_ATP-bd"/>
</dbReference>
<dbReference type="AlphaFoldDB" id="A0A376TJN2"/>
<evidence type="ECO:0000313" key="14">
    <source>
        <dbReference type="Proteomes" id="UP000254405"/>
    </source>
</evidence>
<evidence type="ECO:0000256" key="3">
    <source>
        <dbReference type="ARBA" id="ARBA00022475"/>
    </source>
</evidence>
<evidence type="ECO:0000256" key="1">
    <source>
        <dbReference type="ARBA" id="ARBA00004429"/>
    </source>
</evidence>
<sequence>MPAENIVEVHHLKKSVGQGEHELSILTGVELVVKRGETIALVGESGSGKSTLLAILAGLDDGSSGEVSLVGQPLHNMDEEARAKLRAKHVGFVFQSFMLIPTLNALENVELPALLRGESSAESRNGAKALLEQLGLGKRLDHLPTQLSGGEQQRVALARAFNGRPDVLFADEPTGNLDRQTGDKIADLLFSLNREHGTTLIMVTHDLQLAARCDRCLRLCERAVAGGSMIARWFWREWRSPSLLIVWLALSLAVACVLALGNISDRMEKGLSQQSREFMAGDRALRSSREVPQAWLEEAQKRGLKVGKQLTFATMTFAGDTPQLANVKAVDDIYPMYGDLQTNPPGLKPQAGSVLLAPRLMALLNLKTGDTIDVGDATLRIAGEVIQEPDSGFNPFQMAPRLMMNLADVDKTGAVQPGSRVTWRYKFGGNENQLDGYEKWLLPQLKPEQRWYGLEQDEGALGRSMERSQQFLLLSALLTLLLAVAAVAVAMNHYCRSRYDLVAILKTLGAGRAQLRKLIVGQWLMVLTLSAVTGGTIGLLFENVLMVLLKPVLPAALPPASLWPWLWALGTMTVISLLVGLRPYRLLLATQPLRVLRNDVVANVWPLKFYLPIVSVVVVLLLAGLMGGSMLLWAVLAGAVVLALLCGVLGWMQLNVLRRMTLKSLPLRLAVSRLLRQPWSTLSQLSAFSLSFMLLALLLVLRGDLLDRWQQQLPPESPNYFLINIATEQVAPLKAFLAEHHIVPESFYPVVRARLTAINDKPTEGNEDEALNRELNLTWQNTRPDHNPIVAGNWPPKADEVSMEEGLAKRLNVALGDTVTFMGDTQEFRR</sequence>
<feature type="transmembrane region" description="Helical" evidence="11">
    <location>
        <begin position="244"/>
        <end position="263"/>
    </location>
</feature>
<evidence type="ECO:0000256" key="11">
    <source>
        <dbReference type="SAM" id="Phobius"/>
    </source>
</evidence>
<keyword evidence="2" id="KW-0813">Transport</keyword>
<feature type="transmembrane region" description="Helical" evidence="11">
    <location>
        <begin position="471"/>
        <end position="491"/>
    </location>
</feature>
<evidence type="ECO:0000256" key="6">
    <source>
        <dbReference type="ARBA" id="ARBA00022840"/>
    </source>
</evidence>
<dbReference type="NCBIfam" id="NF007879">
    <property type="entry name" value="PRK10584.1"/>
    <property type="match status" value="1"/>
</dbReference>
<evidence type="ECO:0000256" key="9">
    <source>
        <dbReference type="ARBA" id="ARBA00038388"/>
    </source>
</evidence>
<dbReference type="PROSITE" id="PS00211">
    <property type="entry name" value="ABC_TRANSPORTER_1"/>
    <property type="match status" value="1"/>
</dbReference>
<reference evidence="13 14" key="1">
    <citation type="submission" date="2018-06" db="EMBL/GenBank/DDBJ databases">
        <authorList>
            <consortium name="Pathogen Informatics"/>
            <person name="Doyle S."/>
        </authorList>
    </citation>
    <scope>NUCLEOTIDE SEQUENCE [LARGE SCALE GENOMIC DNA]</scope>
    <source>
        <strain evidence="13 14">NCTC8985</strain>
    </source>
</reference>
<feature type="transmembrane region" description="Helical" evidence="11">
    <location>
        <begin position="630"/>
        <end position="652"/>
    </location>
</feature>
<feature type="transmembrane region" description="Helical" evidence="11">
    <location>
        <begin position="520"/>
        <end position="541"/>
    </location>
</feature>
<dbReference type="Pfam" id="PF02687">
    <property type="entry name" value="FtsX"/>
    <property type="match status" value="1"/>
</dbReference>
<feature type="domain" description="ABC transporter" evidence="12">
    <location>
        <begin position="7"/>
        <end position="246"/>
    </location>
</feature>
<dbReference type="GO" id="GO:0005524">
    <property type="term" value="F:ATP binding"/>
    <property type="evidence" value="ECO:0007669"/>
    <property type="project" value="UniProtKB-KW"/>
</dbReference>
<evidence type="ECO:0000256" key="7">
    <source>
        <dbReference type="ARBA" id="ARBA00022989"/>
    </source>
</evidence>
<name>A0A376TJN2_ECOLX</name>
<comment type="subcellular location">
    <subcellularLocation>
        <location evidence="1">Cell inner membrane</location>
        <topology evidence="1">Multi-pass membrane protein</topology>
    </subcellularLocation>
</comment>
<keyword evidence="8 11" id="KW-0472">Membrane</keyword>
<proteinExistence type="inferred from homology"/>
<feature type="transmembrane region" description="Helical" evidence="11">
    <location>
        <begin position="682"/>
        <end position="701"/>
    </location>
</feature>
<dbReference type="InterPro" id="IPR003593">
    <property type="entry name" value="AAA+_ATPase"/>
</dbReference>
<dbReference type="Proteomes" id="UP000254405">
    <property type="component" value="Unassembled WGS sequence"/>
</dbReference>
<dbReference type="SUPFAM" id="SSF52540">
    <property type="entry name" value="P-loop containing nucleoside triphosphate hydrolases"/>
    <property type="match status" value="1"/>
</dbReference>
<protein>
    <recommendedName>
        <fullName evidence="10">Uncharacterized ABC transporter ATP-binding protein YbbA</fullName>
    </recommendedName>
</protein>
<keyword evidence="13" id="KW-0378">Hydrolase</keyword>
<dbReference type="CDD" id="cd03255">
    <property type="entry name" value="ABC_MJ0796_LolCDE_FtsE"/>
    <property type="match status" value="1"/>
</dbReference>
<feature type="transmembrane region" description="Helical" evidence="11">
    <location>
        <begin position="604"/>
        <end position="623"/>
    </location>
</feature>
<keyword evidence="4 11" id="KW-0812">Transmembrane</keyword>
<evidence type="ECO:0000256" key="8">
    <source>
        <dbReference type="ARBA" id="ARBA00023136"/>
    </source>
</evidence>
<evidence type="ECO:0000256" key="4">
    <source>
        <dbReference type="ARBA" id="ARBA00022692"/>
    </source>
</evidence>
<dbReference type="GO" id="GO:0005886">
    <property type="term" value="C:plasma membrane"/>
    <property type="evidence" value="ECO:0007669"/>
    <property type="project" value="UniProtKB-SubCell"/>
</dbReference>
<keyword evidence="6" id="KW-0067">ATP-binding</keyword>